<evidence type="ECO:0000313" key="10">
    <source>
        <dbReference type="EMBL" id="KAL2072155.1"/>
    </source>
</evidence>
<evidence type="ECO:0000259" key="9">
    <source>
        <dbReference type="PROSITE" id="PS51758"/>
    </source>
</evidence>
<comment type="subcellular location">
    <subcellularLocation>
        <location evidence="1">Mitochondrion inner membrane</location>
        <topology evidence="1">Single-pass membrane protein</topology>
    </subcellularLocation>
</comment>
<feature type="region of interest" description="Disordered" evidence="8">
    <location>
        <begin position="54"/>
        <end position="101"/>
    </location>
</feature>
<feature type="domain" description="Letm1 RBD" evidence="9">
    <location>
        <begin position="196"/>
        <end position="371"/>
    </location>
</feature>
<feature type="compositionally biased region" description="Low complexity" evidence="8">
    <location>
        <begin position="54"/>
        <end position="68"/>
    </location>
</feature>
<comment type="caution">
    <text evidence="10">The sequence shown here is derived from an EMBL/GenBank/DDBJ whole genome shotgun (WGS) entry which is preliminary data.</text>
</comment>
<evidence type="ECO:0000256" key="4">
    <source>
        <dbReference type="ARBA" id="ARBA00022989"/>
    </source>
</evidence>
<dbReference type="PANTHER" id="PTHR14009:SF6">
    <property type="entry name" value="LETM1 RBD DOMAIN-CONTAINING PROTEIN"/>
    <property type="match status" value="1"/>
</dbReference>
<evidence type="ECO:0000256" key="6">
    <source>
        <dbReference type="ARBA" id="ARBA00023136"/>
    </source>
</evidence>
<evidence type="ECO:0000256" key="8">
    <source>
        <dbReference type="SAM" id="MobiDB-lite"/>
    </source>
</evidence>
<dbReference type="Proteomes" id="UP001595075">
    <property type="component" value="Unassembled WGS sequence"/>
</dbReference>
<keyword evidence="6" id="KW-0472">Membrane</keyword>
<dbReference type="InterPro" id="IPR044202">
    <property type="entry name" value="LETM1/MDM38-like"/>
</dbReference>
<evidence type="ECO:0000256" key="5">
    <source>
        <dbReference type="ARBA" id="ARBA00023128"/>
    </source>
</evidence>
<protein>
    <recommendedName>
        <fullName evidence="9">Letm1 RBD domain-containing protein</fullName>
    </recommendedName>
</protein>
<dbReference type="PROSITE" id="PS51758">
    <property type="entry name" value="LETM1_RBD"/>
    <property type="match status" value="1"/>
</dbReference>
<feature type="compositionally biased region" description="Low complexity" evidence="8">
    <location>
        <begin position="76"/>
        <end position="87"/>
    </location>
</feature>
<dbReference type="InterPro" id="IPR033122">
    <property type="entry name" value="LETM1-like_RBD"/>
</dbReference>
<keyword evidence="5 7" id="KW-0496">Mitochondrion</keyword>
<keyword evidence="4" id="KW-1133">Transmembrane helix</keyword>
<dbReference type="PANTHER" id="PTHR14009">
    <property type="entry name" value="LEUCINE ZIPPER-EF-HAND CONTAINING TRANSMEMBRANE PROTEIN"/>
    <property type="match status" value="1"/>
</dbReference>
<name>A0ABR4CQH7_9HELO</name>
<keyword evidence="2" id="KW-0812">Transmembrane</keyword>
<evidence type="ECO:0000256" key="2">
    <source>
        <dbReference type="ARBA" id="ARBA00022692"/>
    </source>
</evidence>
<evidence type="ECO:0000256" key="3">
    <source>
        <dbReference type="ARBA" id="ARBA00022792"/>
    </source>
</evidence>
<dbReference type="EMBL" id="JAZHXI010000004">
    <property type="protein sequence ID" value="KAL2072155.1"/>
    <property type="molecule type" value="Genomic_DNA"/>
</dbReference>
<organism evidence="10 11">
    <name type="scientific">Oculimacula yallundae</name>
    <dbReference type="NCBI Taxonomy" id="86028"/>
    <lineage>
        <taxon>Eukaryota</taxon>
        <taxon>Fungi</taxon>
        <taxon>Dikarya</taxon>
        <taxon>Ascomycota</taxon>
        <taxon>Pezizomycotina</taxon>
        <taxon>Leotiomycetes</taxon>
        <taxon>Helotiales</taxon>
        <taxon>Ploettnerulaceae</taxon>
        <taxon>Oculimacula</taxon>
    </lineage>
</organism>
<reference evidence="10 11" key="1">
    <citation type="journal article" date="2024" name="Commun. Biol.">
        <title>Comparative genomic analysis of thermophilic fungi reveals convergent evolutionary adaptations and gene losses.</title>
        <authorList>
            <person name="Steindorff A.S."/>
            <person name="Aguilar-Pontes M.V."/>
            <person name="Robinson A.J."/>
            <person name="Andreopoulos B."/>
            <person name="LaButti K."/>
            <person name="Kuo A."/>
            <person name="Mondo S."/>
            <person name="Riley R."/>
            <person name="Otillar R."/>
            <person name="Haridas S."/>
            <person name="Lipzen A."/>
            <person name="Grimwood J."/>
            <person name="Schmutz J."/>
            <person name="Clum A."/>
            <person name="Reid I.D."/>
            <person name="Moisan M.C."/>
            <person name="Butler G."/>
            <person name="Nguyen T.T.M."/>
            <person name="Dewar K."/>
            <person name="Conant G."/>
            <person name="Drula E."/>
            <person name="Henrissat B."/>
            <person name="Hansel C."/>
            <person name="Singer S."/>
            <person name="Hutchinson M.I."/>
            <person name="de Vries R.P."/>
            <person name="Natvig D.O."/>
            <person name="Powell A.J."/>
            <person name="Tsang A."/>
            <person name="Grigoriev I.V."/>
        </authorList>
    </citation>
    <scope>NUCLEOTIDE SEQUENCE [LARGE SCALE GENOMIC DNA]</scope>
    <source>
        <strain evidence="10 11">CBS 494.80</strain>
    </source>
</reference>
<gene>
    <name evidence="10" type="ORF">VTL71DRAFT_11498</name>
</gene>
<evidence type="ECO:0000256" key="1">
    <source>
        <dbReference type="ARBA" id="ARBA00004434"/>
    </source>
</evidence>
<keyword evidence="11" id="KW-1185">Reference proteome</keyword>
<proteinExistence type="predicted"/>
<keyword evidence="3" id="KW-0999">Mitochondrion inner membrane</keyword>
<evidence type="ECO:0000313" key="11">
    <source>
        <dbReference type="Proteomes" id="UP001595075"/>
    </source>
</evidence>
<accession>A0ABR4CQH7</accession>
<sequence>MTSIAMRSLRTAARYQYIPRSLSPCFTPNSIHHNSPAIRSKPSITLPRYYASSTTSTSTSLSSTSTDISKTKSKLPKPSSDSPSISKVNGPPSTLPAPLNLPTHVPGGSTFKYVLSLGKAYVTFYKTGIKNTYRNYRTSLVLQRRLDSQKTPSFSAAIKARNITRSEFLLLSRNWYDVKRVPAFAAVLLVCGELTPLVVLAFTNIVPWTCRIPRQIDSDRRKLEKRRAISFRNLTAKVLKGKSKAEDLNRMQLLHISWSLGLCSSKWDYLGGQLPGLPDWVLRRRVKKKVDLLEMDDTLIERFGGTKEMDIEEVKLALVARGVDVLGKEEGSLKAELNAWLKSKEKVSVERLLLMRPSVWPVKVAEAKVKI</sequence>
<dbReference type="Pfam" id="PF07766">
    <property type="entry name" value="LETM1_RBD"/>
    <property type="match status" value="1"/>
</dbReference>
<evidence type="ECO:0000256" key="7">
    <source>
        <dbReference type="PROSITE-ProRule" id="PRU01094"/>
    </source>
</evidence>